<proteinExistence type="predicted"/>
<evidence type="ECO:0000313" key="2">
    <source>
        <dbReference type="Proteomes" id="UP000632377"/>
    </source>
</evidence>
<dbReference type="EMBL" id="JAESWC010000002">
    <property type="protein sequence ID" value="MBL4935128.1"/>
    <property type="molecule type" value="Genomic_DNA"/>
</dbReference>
<protein>
    <submittedName>
        <fullName evidence="1">2-amino-4-ketopentanoate thiolase</fullName>
    </submittedName>
</protein>
<dbReference type="RefSeq" id="WP_202747742.1">
    <property type="nucleotide sequence ID" value="NZ_JAESWC010000002.1"/>
</dbReference>
<dbReference type="InterPro" id="IPR047755">
    <property type="entry name" value="OrtA"/>
</dbReference>
<sequence length="100" mass="11163">MIEKNSYVEIVQEILSSKDRASNIPDDTKETSLKLWAKGWLIEDSEIGELAKIKTITGRVLEGVLTEVNPSYEHGFGDFIPEVSNIGLQAKSILWGDNIE</sequence>
<dbReference type="NCBIfam" id="NF040739">
    <property type="entry name" value="ornith_OrtA"/>
    <property type="match status" value="1"/>
</dbReference>
<organism evidence="1 2">
    <name type="scientific">Clostridium rhizosphaerae</name>
    <dbReference type="NCBI Taxonomy" id="2803861"/>
    <lineage>
        <taxon>Bacteria</taxon>
        <taxon>Bacillati</taxon>
        <taxon>Bacillota</taxon>
        <taxon>Clostridia</taxon>
        <taxon>Eubacteriales</taxon>
        <taxon>Clostridiaceae</taxon>
        <taxon>Clostridium</taxon>
    </lineage>
</organism>
<accession>A0ABS1T700</accession>
<name>A0ABS1T700_9CLOT</name>
<evidence type="ECO:0000313" key="1">
    <source>
        <dbReference type="EMBL" id="MBL4935128.1"/>
    </source>
</evidence>
<reference evidence="1 2" key="1">
    <citation type="submission" date="2021-01" db="EMBL/GenBank/DDBJ databases">
        <title>Genome public.</title>
        <authorList>
            <person name="Liu C."/>
            <person name="Sun Q."/>
        </authorList>
    </citation>
    <scope>NUCLEOTIDE SEQUENCE [LARGE SCALE GENOMIC DNA]</scope>
    <source>
        <strain evidence="1 2">YIM B02515</strain>
    </source>
</reference>
<keyword evidence="2" id="KW-1185">Reference proteome</keyword>
<dbReference type="Pfam" id="PF22010">
    <property type="entry name" value="OrtA"/>
    <property type="match status" value="1"/>
</dbReference>
<dbReference type="Proteomes" id="UP000632377">
    <property type="component" value="Unassembled WGS sequence"/>
</dbReference>
<gene>
    <name evidence="1" type="ORF">JK636_05085</name>
</gene>
<comment type="caution">
    <text evidence="1">The sequence shown here is derived from an EMBL/GenBank/DDBJ whole genome shotgun (WGS) entry which is preliminary data.</text>
</comment>